<evidence type="ECO:0000313" key="13">
    <source>
        <dbReference type="Proteomes" id="UP000216001"/>
    </source>
</evidence>
<dbReference type="AlphaFoldDB" id="A0A264VPP9"/>
<gene>
    <name evidence="12" type="ORF">CHI95_17270</name>
</gene>
<feature type="chain" id="PRO_5013215546" evidence="9">
    <location>
        <begin position="21"/>
        <end position="237"/>
    </location>
</feature>
<dbReference type="Gene3D" id="2.60.40.10">
    <property type="entry name" value="Immunoglobulins"/>
    <property type="match status" value="2"/>
</dbReference>
<accession>A0A264VPP9</accession>
<evidence type="ECO:0000256" key="2">
    <source>
        <dbReference type="ARBA" id="ARBA00007399"/>
    </source>
</evidence>
<evidence type="ECO:0000256" key="1">
    <source>
        <dbReference type="ARBA" id="ARBA00004418"/>
    </source>
</evidence>
<dbReference type="FunFam" id="2.60.40.10:FF:000458">
    <property type="entry name" value="Molecular chaperone FimC"/>
    <property type="match status" value="1"/>
</dbReference>
<dbReference type="Pfam" id="PF00345">
    <property type="entry name" value="PapD_N"/>
    <property type="match status" value="1"/>
</dbReference>
<feature type="domain" description="Pili assembly chaperone N-terminal" evidence="10">
    <location>
        <begin position="22"/>
        <end position="140"/>
    </location>
</feature>
<dbReference type="SUPFAM" id="SSF49354">
    <property type="entry name" value="PapD-like"/>
    <property type="match status" value="1"/>
</dbReference>
<dbReference type="InterPro" id="IPR050643">
    <property type="entry name" value="Periplasmic_pilus_chap"/>
</dbReference>
<dbReference type="EMBL" id="NOWC01000023">
    <property type="protein sequence ID" value="OZS73291.1"/>
    <property type="molecule type" value="Genomic_DNA"/>
</dbReference>
<organism evidence="12 13">
    <name type="scientific">Providencia rettgeri</name>
    <dbReference type="NCBI Taxonomy" id="587"/>
    <lineage>
        <taxon>Bacteria</taxon>
        <taxon>Pseudomonadati</taxon>
        <taxon>Pseudomonadota</taxon>
        <taxon>Gammaproteobacteria</taxon>
        <taxon>Enterobacterales</taxon>
        <taxon>Morganellaceae</taxon>
        <taxon>Providencia</taxon>
    </lineage>
</organism>
<dbReference type="GO" id="GO:0071555">
    <property type="term" value="P:cell wall organization"/>
    <property type="evidence" value="ECO:0007669"/>
    <property type="project" value="InterPro"/>
</dbReference>
<protein>
    <submittedName>
        <fullName evidence="12">Fimbrial protein</fullName>
    </submittedName>
</protein>
<evidence type="ECO:0000256" key="7">
    <source>
        <dbReference type="ARBA" id="ARBA00023319"/>
    </source>
</evidence>
<name>A0A264VPP9_PRORE</name>
<dbReference type="InterPro" id="IPR016147">
    <property type="entry name" value="Pili_assmbl_chaperone_N"/>
</dbReference>
<dbReference type="PROSITE" id="PS00635">
    <property type="entry name" value="PILI_CHAPERONE"/>
    <property type="match status" value="1"/>
</dbReference>
<dbReference type="PANTHER" id="PTHR30251:SF5">
    <property type="entry name" value="FIMBRIAL CHAPARONE PROTEIN"/>
    <property type="match status" value="1"/>
</dbReference>
<dbReference type="PANTHER" id="PTHR30251">
    <property type="entry name" value="PILUS ASSEMBLY CHAPERONE"/>
    <property type="match status" value="1"/>
</dbReference>
<evidence type="ECO:0000256" key="6">
    <source>
        <dbReference type="ARBA" id="ARBA00023186"/>
    </source>
</evidence>
<feature type="signal peptide" evidence="9">
    <location>
        <begin position="1"/>
        <end position="20"/>
    </location>
</feature>
<dbReference type="Proteomes" id="UP000216001">
    <property type="component" value="Unassembled WGS sequence"/>
</dbReference>
<dbReference type="PRINTS" id="PR00969">
    <property type="entry name" value="CHAPERONPILI"/>
</dbReference>
<evidence type="ECO:0000256" key="5">
    <source>
        <dbReference type="ARBA" id="ARBA00022764"/>
    </source>
</evidence>
<evidence type="ECO:0000259" key="11">
    <source>
        <dbReference type="Pfam" id="PF02753"/>
    </source>
</evidence>
<evidence type="ECO:0000256" key="4">
    <source>
        <dbReference type="ARBA" id="ARBA00022729"/>
    </source>
</evidence>
<evidence type="ECO:0000259" key="10">
    <source>
        <dbReference type="Pfam" id="PF00345"/>
    </source>
</evidence>
<feature type="domain" description="Pili assembly chaperone C-terminal" evidence="11">
    <location>
        <begin position="163"/>
        <end position="220"/>
    </location>
</feature>
<evidence type="ECO:0000256" key="3">
    <source>
        <dbReference type="ARBA" id="ARBA00022558"/>
    </source>
</evidence>
<keyword evidence="6 8" id="KW-0143">Chaperone</keyword>
<keyword evidence="5" id="KW-0574">Periplasm</keyword>
<keyword evidence="4 9" id="KW-0732">Signal</keyword>
<dbReference type="Pfam" id="PF02753">
    <property type="entry name" value="PapD_C"/>
    <property type="match status" value="1"/>
</dbReference>
<dbReference type="RefSeq" id="WP_094962355.1">
    <property type="nucleotide sequence ID" value="NZ_NOWC01000023.1"/>
</dbReference>
<dbReference type="InterPro" id="IPR018046">
    <property type="entry name" value="Pili_assmbl_chaperone_CS"/>
</dbReference>
<comment type="subcellular location">
    <subcellularLocation>
        <location evidence="1 8">Periplasm</location>
    </subcellularLocation>
</comment>
<evidence type="ECO:0000256" key="8">
    <source>
        <dbReference type="RuleBase" id="RU003918"/>
    </source>
</evidence>
<comment type="caution">
    <text evidence="12">The sequence shown here is derived from an EMBL/GenBank/DDBJ whole genome shotgun (WGS) entry which is preliminary data.</text>
</comment>
<dbReference type="InterPro" id="IPR001829">
    <property type="entry name" value="Pili_assmbl_chaperone_bac"/>
</dbReference>
<dbReference type="SUPFAM" id="SSF49584">
    <property type="entry name" value="Periplasmic chaperone C-domain"/>
    <property type="match status" value="1"/>
</dbReference>
<comment type="similarity">
    <text evidence="2 8">Belongs to the periplasmic pilus chaperone family.</text>
</comment>
<dbReference type="InterPro" id="IPR013783">
    <property type="entry name" value="Ig-like_fold"/>
</dbReference>
<evidence type="ECO:0000256" key="9">
    <source>
        <dbReference type="SAM" id="SignalP"/>
    </source>
</evidence>
<sequence length="237" mass="26654">MNVKICFCLFSLLFLNHSYAAVSLDRTRAIFPGDKNSIVLNIENTNDNSSYLAQSWLEDDNGKKIEDGALVALPPLQSLAPKTKSVVQINKTGFAEKLPLDRESLFYFNLREIPPKAKEQNVLQVALQTNIKLFYRPSAILDKANTTYQRELILTETSQGYKIKNPTPFHITIIGIGKTAQASLESDFSVVMIKPFGEIEIKSKKLNYFFLTYIDDFGGKKSIPFSCQQAQCVAIKD</sequence>
<dbReference type="GO" id="GO:0030288">
    <property type="term" value="C:outer membrane-bounded periplasmic space"/>
    <property type="evidence" value="ECO:0007669"/>
    <property type="project" value="InterPro"/>
</dbReference>
<proteinExistence type="inferred from homology"/>
<keyword evidence="3" id="KW-1029">Fimbrium biogenesis</keyword>
<keyword evidence="7" id="KW-0393">Immunoglobulin domain</keyword>
<dbReference type="InterPro" id="IPR016148">
    <property type="entry name" value="Pili_assmbl_chaperone_C"/>
</dbReference>
<dbReference type="InterPro" id="IPR036316">
    <property type="entry name" value="Pili_assmbl_chap_C_dom_sf"/>
</dbReference>
<dbReference type="InterPro" id="IPR008962">
    <property type="entry name" value="PapD-like_sf"/>
</dbReference>
<reference evidence="12 13" key="1">
    <citation type="submission" date="2017-07" db="EMBL/GenBank/DDBJ databases">
        <title>blaIMP-27 on transferable plasmids in Proteus mirabilis and Providencia rettgeri.</title>
        <authorList>
            <person name="Potter R."/>
        </authorList>
    </citation>
    <scope>NUCLEOTIDE SEQUENCE [LARGE SCALE GENOMIC DNA]</scope>
    <source>
        <strain evidence="12 13">PR1</strain>
    </source>
</reference>
<evidence type="ECO:0000313" key="12">
    <source>
        <dbReference type="EMBL" id="OZS73291.1"/>
    </source>
</evidence>